<dbReference type="InterPro" id="IPR025564">
    <property type="entry name" value="CAAD_dom"/>
</dbReference>
<dbReference type="InterPro" id="IPR033344">
    <property type="entry name" value="CURT1"/>
</dbReference>
<evidence type="ECO:0000313" key="4">
    <source>
        <dbReference type="EMBL" id="KAJ8748554.1"/>
    </source>
</evidence>
<evidence type="ECO:0000259" key="3">
    <source>
        <dbReference type="Pfam" id="PF14159"/>
    </source>
</evidence>
<sequence length="89" mass="9703">MSLFVGGQWDKVEDKYPVSSIAVAGVIVLWGSTGLISAIDRLPWVPGILKLVSIGYIGSYKHSLPKQTTFKHLTGYPSKAKVAHPMHNI</sequence>
<feature type="transmembrane region" description="Helical" evidence="2">
    <location>
        <begin position="20"/>
        <end position="39"/>
    </location>
</feature>
<gene>
    <name evidence="4" type="ORF">K2173_003455</name>
</gene>
<organism evidence="4 5">
    <name type="scientific">Erythroxylum novogranatense</name>
    <dbReference type="NCBI Taxonomy" id="1862640"/>
    <lineage>
        <taxon>Eukaryota</taxon>
        <taxon>Viridiplantae</taxon>
        <taxon>Streptophyta</taxon>
        <taxon>Embryophyta</taxon>
        <taxon>Tracheophyta</taxon>
        <taxon>Spermatophyta</taxon>
        <taxon>Magnoliopsida</taxon>
        <taxon>eudicotyledons</taxon>
        <taxon>Gunneridae</taxon>
        <taxon>Pentapetalae</taxon>
        <taxon>rosids</taxon>
        <taxon>fabids</taxon>
        <taxon>Malpighiales</taxon>
        <taxon>Erythroxylaceae</taxon>
        <taxon>Erythroxylum</taxon>
    </lineage>
</organism>
<evidence type="ECO:0000256" key="2">
    <source>
        <dbReference type="SAM" id="Phobius"/>
    </source>
</evidence>
<dbReference type="GO" id="GO:0009535">
    <property type="term" value="C:chloroplast thylakoid membrane"/>
    <property type="evidence" value="ECO:0007669"/>
    <property type="project" value="TreeGrafter"/>
</dbReference>
<keyword evidence="2" id="KW-0812">Transmembrane</keyword>
<dbReference type="PANTHER" id="PTHR33222">
    <property type="match status" value="1"/>
</dbReference>
<name>A0AAV8S8S8_9ROSI</name>
<dbReference type="PANTHER" id="PTHR33222:SF9">
    <property type="entry name" value="PROTEIN CURVATURE THYLAKOID 1B, CHLOROPLASTIC"/>
    <property type="match status" value="1"/>
</dbReference>
<comment type="subcellular location">
    <subcellularLocation>
        <location evidence="1">Membrane</location>
        <topology evidence="1">Multi-pass membrane protein</topology>
    </subcellularLocation>
</comment>
<evidence type="ECO:0000256" key="1">
    <source>
        <dbReference type="ARBA" id="ARBA00004141"/>
    </source>
</evidence>
<feature type="domain" description="Cyanobacterial aminoacyl-tRNA synthetase CAAD" evidence="3">
    <location>
        <begin position="5"/>
        <end position="60"/>
    </location>
</feature>
<keyword evidence="2" id="KW-1133">Transmembrane helix</keyword>
<keyword evidence="5" id="KW-1185">Reference proteome</keyword>
<dbReference type="Pfam" id="PF14159">
    <property type="entry name" value="CAAD"/>
    <property type="match status" value="1"/>
</dbReference>
<dbReference type="EMBL" id="JAIWQS010000012">
    <property type="protein sequence ID" value="KAJ8748554.1"/>
    <property type="molecule type" value="Genomic_DNA"/>
</dbReference>
<keyword evidence="2" id="KW-0472">Membrane</keyword>
<accession>A0AAV8S8S8</accession>
<evidence type="ECO:0000313" key="5">
    <source>
        <dbReference type="Proteomes" id="UP001159364"/>
    </source>
</evidence>
<comment type="caution">
    <text evidence="4">The sequence shown here is derived from an EMBL/GenBank/DDBJ whole genome shotgun (WGS) entry which is preliminary data.</text>
</comment>
<dbReference type="AlphaFoldDB" id="A0AAV8S8S8"/>
<dbReference type="Proteomes" id="UP001159364">
    <property type="component" value="Linkage Group LG12"/>
</dbReference>
<protein>
    <recommendedName>
        <fullName evidence="3">Cyanobacterial aminoacyl-tRNA synthetase CAAD domain-containing protein</fullName>
    </recommendedName>
</protein>
<reference evidence="4 5" key="1">
    <citation type="submission" date="2021-09" db="EMBL/GenBank/DDBJ databases">
        <title>Genomic insights and catalytic innovation underlie evolution of tropane alkaloids biosynthesis.</title>
        <authorList>
            <person name="Wang Y.-J."/>
            <person name="Tian T."/>
            <person name="Huang J.-P."/>
            <person name="Huang S.-X."/>
        </authorList>
    </citation>
    <scope>NUCLEOTIDE SEQUENCE [LARGE SCALE GENOMIC DNA]</scope>
    <source>
        <strain evidence="4">KIB-2018</strain>
        <tissue evidence="4">Leaf</tissue>
    </source>
</reference>
<proteinExistence type="predicted"/>